<feature type="domain" description="BRCT" evidence="3">
    <location>
        <begin position="1"/>
        <end position="103"/>
    </location>
</feature>
<evidence type="ECO:0000256" key="1">
    <source>
        <dbReference type="SAM" id="Coils"/>
    </source>
</evidence>
<dbReference type="Gene3D" id="3.40.50.10190">
    <property type="entry name" value="BRCT domain"/>
    <property type="match status" value="1"/>
</dbReference>
<dbReference type="CDD" id="cd00027">
    <property type="entry name" value="BRCT"/>
    <property type="match status" value="1"/>
</dbReference>
<dbReference type="InterPro" id="IPR008893">
    <property type="entry name" value="WGR_domain"/>
</dbReference>
<name>A0A9Q8L5E9_PASFU</name>
<keyword evidence="6" id="KW-1185">Reference proteome</keyword>
<evidence type="ECO:0000256" key="2">
    <source>
        <dbReference type="SAM" id="MobiDB-lite"/>
    </source>
</evidence>
<feature type="domain" description="WGR" evidence="4">
    <location>
        <begin position="210"/>
        <end position="315"/>
    </location>
</feature>
<dbReference type="InterPro" id="IPR036930">
    <property type="entry name" value="WGR_dom_sf"/>
</dbReference>
<evidence type="ECO:0000259" key="4">
    <source>
        <dbReference type="PROSITE" id="PS51977"/>
    </source>
</evidence>
<evidence type="ECO:0000259" key="3">
    <source>
        <dbReference type="PROSITE" id="PS50172"/>
    </source>
</evidence>
<dbReference type="SUPFAM" id="SSF52113">
    <property type="entry name" value="BRCT domain"/>
    <property type="match status" value="1"/>
</dbReference>
<dbReference type="OMA" id="SENHHVY"/>
<dbReference type="OrthoDB" id="342264at2759"/>
<evidence type="ECO:0008006" key="7">
    <source>
        <dbReference type="Google" id="ProtNLM"/>
    </source>
</evidence>
<reference evidence="5" key="1">
    <citation type="submission" date="2021-12" db="EMBL/GenBank/DDBJ databases">
        <authorList>
            <person name="Zaccaron A."/>
            <person name="Stergiopoulos I."/>
        </authorList>
    </citation>
    <scope>NUCLEOTIDE SEQUENCE</scope>
    <source>
        <strain evidence="5">Race5_Kim</strain>
    </source>
</reference>
<reference evidence="5" key="2">
    <citation type="journal article" date="2022" name="Microb. Genom.">
        <title>A chromosome-scale genome assembly of the tomato pathogen Cladosporium fulvum reveals a compartmentalized genome architecture and the presence of a dispensable chromosome.</title>
        <authorList>
            <person name="Zaccaron A.Z."/>
            <person name="Chen L.H."/>
            <person name="Samaras A."/>
            <person name="Stergiopoulos I."/>
        </authorList>
    </citation>
    <scope>NUCLEOTIDE SEQUENCE</scope>
    <source>
        <strain evidence="5">Race5_Kim</strain>
    </source>
</reference>
<evidence type="ECO:0000313" key="6">
    <source>
        <dbReference type="Proteomes" id="UP000756132"/>
    </source>
</evidence>
<feature type="region of interest" description="Disordered" evidence="2">
    <location>
        <begin position="342"/>
        <end position="423"/>
    </location>
</feature>
<dbReference type="PROSITE" id="PS51977">
    <property type="entry name" value="WGR"/>
    <property type="match status" value="1"/>
</dbReference>
<dbReference type="RefSeq" id="XP_047755522.1">
    <property type="nucleotide sequence ID" value="XM_047900910.1"/>
</dbReference>
<dbReference type="SUPFAM" id="SSF142921">
    <property type="entry name" value="WGR domain-like"/>
    <property type="match status" value="1"/>
</dbReference>
<dbReference type="GeneID" id="71981640"/>
<accession>A0A9Q8L5E9</accession>
<organism evidence="5 6">
    <name type="scientific">Passalora fulva</name>
    <name type="common">Tomato leaf mold</name>
    <name type="synonym">Cladosporium fulvum</name>
    <dbReference type="NCBI Taxonomy" id="5499"/>
    <lineage>
        <taxon>Eukaryota</taxon>
        <taxon>Fungi</taxon>
        <taxon>Dikarya</taxon>
        <taxon>Ascomycota</taxon>
        <taxon>Pezizomycotina</taxon>
        <taxon>Dothideomycetes</taxon>
        <taxon>Dothideomycetidae</taxon>
        <taxon>Mycosphaerellales</taxon>
        <taxon>Mycosphaerellaceae</taxon>
        <taxon>Fulvia</taxon>
    </lineage>
</organism>
<dbReference type="AlphaFoldDB" id="A0A9Q8L5E9"/>
<evidence type="ECO:0000313" key="5">
    <source>
        <dbReference type="EMBL" id="UJO11156.1"/>
    </source>
</evidence>
<gene>
    <name evidence="5" type="ORF">CLAFUR5_01762</name>
</gene>
<feature type="compositionally biased region" description="Polar residues" evidence="2">
    <location>
        <begin position="513"/>
        <end position="530"/>
    </location>
</feature>
<protein>
    <recommendedName>
        <fullName evidence="7">BRCT domain-containing protein</fullName>
    </recommendedName>
</protein>
<proteinExistence type="predicted"/>
<feature type="region of interest" description="Disordered" evidence="2">
    <location>
        <begin position="470"/>
        <end position="534"/>
    </location>
</feature>
<feature type="compositionally biased region" description="Polar residues" evidence="2">
    <location>
        <begin position="481"/>
        <end position="504"/>
    </location>
</feature>
<feature type="coiled-coil region" evidence="1">
    <location>
        <begin position="157"/>
        <end position="184"/>
    </location>
</feature>
<keyword evidence="1" id="KW-0175">Coiled coil</keyword>
<dbReference type="Pfam" id="PF00533">
    <property type="entry name" value="BRCT"/>
    <property type="match status" value="1"/>
</dbReference>
<dbReference type="InterPro" id="IPR036420">
    <property type="entry name" value="BRCT_dom_sf"/>
</dbReference>
<dbReference type="PROSITE" id="PS50172">
    <property type="entry name" value="BRCT"/>
    <property type="match status" value="1"/>
</dbReference>
<dbReference type="EMBL" id="CP090163">
    <property type="protein sequence ID" value="UJO11156.1"/>
    <property type="molecule type" value="Genomic_DNA"/>
</dbReference>
<feature type="region of interest" description="Disordered" evidence="2">
    <location>
        <begin position="549"/>
        <end position="653"/>
    </location>
</feature>
<dbReference type="Proteomes" id="UP000756132">
    <property type="component" value="Chromosome 1"/>
</dbReference>
<sequence length="653" mass="72850">MPHSALKSCHIVAIGQWKTDWPQPKVKKWVEEAGGKVTAQEKLTDETTHVVLLEKTWRDQGIFVKKILAAKENGDREIHIVNFDWLQDSLQARSKRRESLYSYERMQRDLDVAARKADKEKAKIEKSLQPRSGAGLMAQVYTESTDPFVSEIEKKRSERYANEMMRVREEKKAEEKLIAEKTRERHGIKELSAIFRRGVSRARNELLSENHHVYMDQSGFHYDIVITKIAFKSNRNHRHVLTIYESNELPNTYAFNCQYSGTNVEVQNNIIATLGSNWPTAFRAFKKVFKEKTGVEWKDRIKDARERFDREKRGFDDGRAPEAVDFEKAPFIYHPPLYGSRGADLEDPALDESPSAKPAMVVEEPPPGSREASPEVNGNGVVTSPRELSPGVDGTVFMSGANGNGAVTPLRESAPAEPLSANPNHEIAEDDAFEKLIAGTEGMPDGLDFLGDTAFTEPFDFDETNFDEAMTDGNGAGQEFVNETQTQPSSQLPDTQDMSDTQPNFEMPEIQEFDNTQQASQVPEGQSFGHTQAAEEAHAYLMAFVGEVKQERPSSSDRELFGEGKPEVELGGSVLGKRKNDPEVTAEEEGVSSKKLANGQSKGDKDEEYVLSPEPSTEPIADPRVVEGEPQSQIDQGPGSGYVDFGLDDTQAV</sequence>
<dbReference type="InterPro" id="IPR001357">
    <property type="entry name" value="BRCT_dom"/>
</dbReference>
<feature type="compositionally biased region" description="Basic and acidic residues" evidence="2">
    <location>
        <begin position="549"/>
        <end position="568"/>
    </location>
</feature>
<dbReference type="KEGG" id="ffu:CLAFUR5_01762"/>